<dbReference type="AlphaFoldDB" id="A0A6N9YNW1"/>
<dbReference type="InterPro" id="IPR009057">
    <property type="entry name" value="Homeodomain-like_sf"/>
</dbReference>
<dbReference type="GO" id="GO:0003700">
    <property type="term" value="F:DNA-binding transcription factor activity"/>
    <property type="evidence" value="ECO:0007669"/>
    <property type="project" value="InterPro"/>
</dbReference>
<keyword evidence="1" id="KW-0805">Transcription regulation</keyword>
<dbReference type="InterPro" id="IPR050204">
    <property type="entry name" value="AraC_XylS_family_regulators"/>
</dbReference>
<dbReference type="RefSeq" id="WP_163819397.1">
    <property type="nucleotide sequence ID" value="NZ_JAAGOB010000007.1"/>
</dbReference>
<name>A0A6N9YNW1_9ACTN</name>
<feature type="domain" description="HTH araC/xylS-type" evidence="4">
    <location>
        <begin position="213"/>
        <end position="311"/>
    </location>
</feature>
<comment type="caution">
    <text evidence="5">The sequence shown here is derived from an EMBL/GenBank/DDBJ whole genome shotgun (WGS) entry which is preliminary data.</text>
</comment>
<organism evidence="5 6">
    <name type="scientific">Phytoactinopolyspora alkaliphila</name>
    <dbReference type="NCBI Taxonomy" id="1783498"/>
    <lineage>
        <taxon>Bacteria</taxon>
        <taxon>Bacillati</taxon>
        <taxon>Actinomycetota</taxon>
        <taxon>Actinomycetes</taxon>
        <taxon>Jiangellales</taxon>
        <taxon>Jiangellaceae</taxon>
        <taxon>Phytoactinopolyspora</taxon>
    </lineage>
</organism>
<proteinExistence type="predicted"/>
<evidence type="ECO:0000256" key="3">
    <source>
        <dbReference type="ARBA" id="ARBA00023163"/>
    </source>
</evidence>
<keyword evidence="2" id="KW-0238">DNA-binding</keyword>
<dbReference type="Gene3D" id="1.10.10.60">
    <property type="entry name" value="Homeodomain-like"/>
    <property type="match status" value="2"/>
</dbReference>
<dbReference type="InterPro" id="IPR032783">
    <property type="entry name" value="AraC_lig"/>
</dbReference>
<keyword evidence="6" id="KW-1185">Reference proteome</keyword>
<dbReference type="EMBL" id="JAAGOB010000007">
    <property type="protein sequence ID" value="NED96620.1"/>
    <property type="molecule type" value="Genomic_DNA"/>
</dbReference>
<dbReference type="PROSITE" id="PS01124">
    <property type="entry name" value="HTH_ARAC_FAMILY_2"/>
    <property type="match status" value="1"/>
</dbReference>
<evidence type="ECO:0000256" key="1">
    <source>
        <dbReference type="ARBA" id="ARBA00023015"/>
    </source>
</evidence>
<dbReference type="Pfam" id="PF12852">
    <property type="entry name" value="Cupin_6"/>
    <property type="match status" value="1"/>
</dbReference>
<dbReference type="Proteomes" id="UP000469185">
    <property type="component" value="Unassembled WGS sequence"/>
</dbReference>
<keyword evidence="3" id="KW-0804">Transcription</keyword>
<dbReference type="GO" id="GO:0043565">
    <property type="term" value="F:sequence-specific DNA binding"/>
    <property type="evidence" value="ECO:0007669"/>
    <property type="project" value="InterPro"/>
</dbReference>
<evidence type="ECO:0000313" key="6">
    <source>
        <dbReference type="Proteomes" id="UP000469185"/>
    </source>
</evidence>
<sequence length="315" mass="34000">MDILANLMNEVRSSGALFGRTLMETPWAVRFADGAPLTLVTMLRGGGWIVPDGAAPVRLAARDMALVVGGGHFSMTDDISVNTPPYYVMHGPDHCTTADGQVMGAEVMLGTRTCGESRDSPNVLLTATYQVKGRISERLLNGLPPVVVVPCDDEPCALLDVTTAEIERDDPGQQAVLDRLLDLLLLSTLREWFARPEASAPPWYRAWGDPVVGMALRAIHEEPAKPWTVASLAAEAGVSRATFARRFADLLGEPPMAYLTNWRLSVAADLLQHTDATIESIARQVGYSSAYALSGAFKRYLGTRPSEHRALATAA</sequence>
<dbReference type="PANTHER" id="PTHR46796:SF13">
    <property type="entry name" value="HTH-TYPE TRANSCRIPTIONAL ACTIVATOR RHAS"/>
    <property type="match status" value="1"/>
</dbReference>
<reference evidence="5 6" key="1">
    <citation type="submission" date="2020-02" db="EMBL/GenBank/DDBJ databases">
        <authorList>
            <person name="Li X.-J."/>
            <person name="Feng X.-M."/>
        </authorList>
    </citation>
    <scope>NUCLEOTIDE SEQUENCE [LARGE SCALE GENOMIC DNA]</scope>
    <source>
        <strain evidence="5 6">CGMCC 4.7225</strain>
    </source>
</reference>
<evidence type="ECO:0000256" key="2">
    <source>
        <dbReference type="ARBA" id="ARBA00023125"/>
    </source>
</evidence>
<dbReference type="SUPFAM" id="SSF46689">
    <property type="entry name" value="Homeodomain-like"/>
    <property type="match status" value="2"/>
</dbReference>
<accession>A0A6N9YNW1</accession>
<protein>
    <submittedName>
        <fullName evidence="5">AraC family transcriptional regulator</fullName>
    </submittedName>
</protein>
<evidence type="ECO:0000259" key="4">
    <source>
        <dbReference type="PROSITE" id="PS01124"/>
    </source>
</evidence>
<dbReference type="PANTHER" id="PTHR46796">
    <property type="entry name" value="HTH-TYPE TRANSCRIPTIONAL ACTIVATOR RHAS-RELATED"/>
    <property type="match status" value="1"/>
</dbReference>
<dbReference type="SMART" id="SM00342">
    <property type="entry name" value="HTH_ARAC"/>
    <property type="match status" value="1"/>
</dbReference>
<evidence type="ECO:0000313" key="5">
    <source>
        <dbReference type="EMBL" id="NED96620.1"/>
    </source>
</evidence>
<dbReference type="InterPro" id="IPR018060">
    <property type="entry name" value="HTH_AraC"/>
</dbReference>
<dbReference type="Pfam" id="PF12833">
    <property type="entry name" value="HTH_18"/>
    <property type="match status" value="1"/>
</dbReference>
<gene>
    <name evidence="5" type="ORF">G1H11_15025</name>
</gene>